<sequence length="239" mass="24917">MKPNMPRQWTREVGCEDAFLLLTLEFPMLGEAAASSMTEQLFKDVLTRALTDLYGVVGGAVPFTLLHLEGGEGIVRVARSDVDKLWAAASFATAYDGHELRLTPRRSSPFLLQLAADSRRWAERSLAPLIAAGEAGTAGVAAAQAAAGAAPDEGATQPGEGPTQPGEGAGGTGPAALGSRLTLRLTLRLKPTLTLRQRVTGCSQKNGLPLPSIAEDDRARRAMPPAPPANVPGDISASS</sequence>
<dbReference type="PANTHER" id="PTHR15441:SF1">
    <property type="entry name" value="RIBONUCLEASE P PROTEIN SUBUNIT P14"/>
    <property type="match status" value="1"/>
</dbReference>
<feature type="region of interest" description="Disordered" evidence="2">
    <location>
        <begin position="200"/>
        <end position="239"/>
    </location>
</feature>
<dbReference type="RefSeq" id="XP_042925375.1">
    <property type="nucleotide sequence ID" value="XM_043062023.1"/>
</dbReference>
<feature type="region of interest" description="Disordered" evidence="2">
    <location>
        <begin position="143"/>
        <end position="177"/>
    </location>
</feature>
<dbReference type="InterPro" id="IPR038085">
    <property type="entry name" value="Rnp2-like_sf"/>
</dbReference>
<dbReference type="KEGG" id="cre:CHLRE_04g226900v5"/>
<dbReference type="EMBL" id="CM008965">
    <property type="protein sequence ID" value="PNW84255.1"/>
    <property type="molecule type" value="Genomic_DNA"/>
</dbReference>
<dbReference type="AlphaFoldDB" id="A0A2K3DUQ9"/>
<dbReference type="InterPro" id="IPR049128">
    <property type="entry name" value="Pop8-like_dom"/>
</dbReference>
<dbReference type="Gramene" id="PNW84255">
    <property type="protein sequence ID" value="PNW84255"/>
    <property type="gene ID" value="CHLRE_04g226900v5"/>
</dbReference>
<feature type="domain" description="Ribonucleases P/MRP subunit Pop8-like" evidence="3">
    <location>
        <begin position="35"/>
        <end position="89"/>
    </location>
</feature>
<evidence type="ECO:0000313" key="5">
    <source>
        <dbReference type="Proteomes" id="UP000006906"/>
    </source>
</evidence>
<feature type="compositionally biased region" description="Low complexity" evidence="2">
    <location>
        <begin position="143"/>
        <end position="166"/>
    </location>
</feature>
<dbReference type="Pfam" id="PF20976">
    <property type="entry name" value="Pop8"/>
    <property type="match status" value="1"/>
</dbReference>
<evidence type="ECO:0000256" key="1">
    <source>
        <dbReference type="ARBA" id="ARBA00022694"/>
    </source>
</evidence>
<proteinExistence type="predicted"/>
<organism evidence="4 5">
    <name type="scientific">Chlamydomonas reinhardtii</name>
    <name type="common">Chlamydomonas smithii</name>
    <dbReference type="NCBI Taxonomy" id="3055"/>
    <lineage>
        <taxon>Eukaryota</taxon>
        <taxon>Viridiplantae</taxon>
        <taxon>Chlorophyta</taxon>
        <taxon>core chlorophytes</taxon>
        <taxon>Chlorophyceae</taxon>
        <taxon>CS clade</taxon>
        <taxon>Chlamydomonadales</taxon>
        <taxon>Chlamydomonadaceae</taxon>
        <taxon>Chlamydomonas</taxon>
    </lineage>
</organism>
<gene>
    <name evidence="4" type="ORF">CHLRE_04g226900v5</name>
</gene>
<dbReference type="GO" id="GO:0033204">
    <property type="term" value="F:ribonuclease P RNA binding"/>
    <property type="evidence" value="ECO:0000318"/>
    <property type="project" value="GO_Central"/>
</dbReference>
<dbReference type="InParanoid" id="A0A2K3DUQ9"/>
<evidence type="ECO:0000313" key="4">
    <source>
        <dbReference type="EMBL" id="PNW84255.1"/>
    </source>
</evidence>
<dbReference type="PANTHER" id="PTHR15441">
    <property type="entry name" value="RIBONUCLEASE P PROTEIN SUBUNIT P14"/>
    <property type="match status" value="1"/>
</dbReference>
<dbReference type="STRING" id="3055.A0A2K3DUQ9"/>
<reference evidence="4 5" key="1">
    <citation type="journal article" date="2007" name="Science">
        <title>The Chlamydomonas genome reveals the evolution of key animal and plant functions.</title>
        <authorList>
            <person name="Merchant S.S."/>
            <person name="Prochnik S.E."/>
            <person name="Vallon O."/>
            <person name="Harris E.H."/>
            <person name="Karpowicz S.J."/>
            <person name="Witman G.B."/>
            <person name="Terry A."/>
            <person name="Salamov A."/>
            <person name="Fritz-Laylin L.K."/>
            <person name="Marechal-Drouard L."/>
            <person name="Marshall W.F."/>
            <person name="Qu L.H."/>
            <person name="Nelson D.R."/>
            <person name="Sanderfoot A.A."/>
            <person name="Spalding M.H."/>
            <person name="Kapitonov V.V."/>
            <person name="Ren Q."/>
            <person name="Ferris P."/>
            <person name="Lindquist E."/>
            <person name="Shapiro H."/>
            <person name="Lucas S.M."/>
            <person name="Grimwood J."/>
            <person name="Schmutz J."/>
            <person name="Cardol P."/>
            <person name="Cerutti H."/>
            <person name="Chanfreau G."/>
            <person name="Chen C.L."/>
            <person name="Cognat V."/>
            <person name="Croft M.T."/>
            <person name="Dent R."/>
            <person name="Dutcher S."/>
            <person name="Fernandez E."/>
            <person name="Fukuzawa H."/>
            <person name="Gonzalez-Ballester D."/>
            <person name="Gonzalez-Halphen D."/>
            <person name="Hallmann A."/>
            <person name="Hanikenne M."/>
            <person name="Hippler M."/>
            <person name="Inwood W."/>
            <person name="Jabbari K."/>
            <person name="Kalanon M."/>
            <person name="Kuras R."/>
            <person name="Lefebvre P.A."/>
            <person name="Lemaire S.D."/>
            <person name="Lobanov A.V."/>
            <person name="Lohr M."/>
            <person name="Manuell A."/>
            <person name="Meier I."/>
            <person name="Mets L."/>
            <person name="Mittag M."/>
            <person name="Mittelmeier T."/>
            <person name="Moroney J.V."/>
            <person name="Moseley J."/>
            <person name="Napoli C."/>
            <person name="Nedelcu A.M."/>
            <person name="Niyogi K."/>
            <person name="Novoselov S.V."/>
            <person name="Paulsen I.T."/>
            <person name="Pazour G."/>
            <person name="Purton S."/>
            <person name="Ral J.P."/>
            <person name="Riano-Pachon D.M."/>
            <person name="Riekhof W."/>
            <person name="Rymarquis L."/>
            <person name="Schroda M."/>
            <person name="Stern D."/>
            <person name="Umen J."/>
            <person name="Willows R."/>
            <person name="Wilson N."/>
            <person name="Zimmer S.L."/>
            <person name="Allmer J."/>
            <person name="Balk J."/>
            <person name="Bisova K."/>
            <person name="Chen C.J."/>
            <person name="Elias M."/>
            <person name="Gendler K."/>
            <person name="Hauser C."/>
            <person name="Lamb M.R."/>
            <person name="Ledford H."/>
            <person name="Long J.C."/>
            <person name="Minagawa J."/>
            <person name="Page M.D."/>
            <person name="Pan J."/>
            <person name="Pootakham W."/>
            <person name="Roje S."/>
            <person name="Rose A."/>
            <person name="Stahlberg E."/>
            <person name="Terauchi A.M."/>
            <person name="Yang P."/>
            <person name="Ball S."/>
            <person name="Bowler C."/>
            <person name="Dieckmann C.L."/>
            <person name="Gladyshev V.N."/>
            <person name="Green P."/>
            <person name="Jorgensen R."/>
            <person name="Mayfield S."/>
            <person name="Mueller-Roeber B."/>
            <person name="Rajamani S."/>
            <person name="Sayre R.T."/>
            <person name="Brokstein P."/>
            <person name="Dubchak I."/>
            <person name="Goodstein D."/>
            <person name="Hornick L."/>
            <person name="Huang Y.W."/>
            <person name="Jhaveri J."/>
            <person name="Luo Y."/>
            <person name="Martinez D."/>
            <person name="Ngau W.C."/>
            <person name="Otillar B."/>
            <person name="Poliakov A."/>
            <person name="Porter A."/>
            <person name="Szajkowski L."/>
            <person name="Werner G."/>
            <person name="Zhou K."/>
            <person name="Grigoriev I.V."/>
            <person name="Rokhsar D.S."/>
            <person name="Grossman A.R."/>
        </authorList>
    </citation>
    <scope>NUCLEOTIDE SEQUENCE [LARGE SCALE GENOMIC DNA]</scope>
    <source>
        <strain evidence="5">CC-503</strain>
    </source>
</reference>
<name>A0A2K3DUQ9_CHLRE</name>
<keyword evidence="1" id="KW-0819">tRNA processing</keyword>
<keyword evidence="5" id="KW-1185">Reference proteome</keyword>
<dbReference type="GO" id="GO:0005730">
    <property type="term" value="C:nucleolus"/>
    <property type="evidence" value="ECO:0000318"/>
    <property type="project" value="GO_Central"/>
</dbReference>
<accession>A0A2K3DUQ9</accession>
<dbReference type="OrthoDB" id="1929684at2759"/>
<dbReference type="Proteomes" id="UP000006906">
    <property type="component" value="Chromosome 4"/>
</dbReference>
<protein>
    <recommendedName>
        <fullName evidence="3">Ribonucleases P/MRP subunit Pop8-like domain-containing protein</fullName>
    </recommendedName>
</protein>
<dbReference type="GO" id="GO:0001682">
    <property type="term" value="P:tRNA 5'-leader removal"/>
    <property type="evidence" value="ECO:0000318"/>
    <property type="project" value="GO_Central"/>
</dbReference>
<dbReference type="GeneID" id="66053284"/>
<evidence type="ECO:0000259" key="3">
    <source>
        <dbReference type="Pfam" id="PF20976"/>
    </source>
</evidence>
<dbReference type="Gene3D" id="3.30.70.3250">
    <property type="entry name" value="Ribonuclease P, Pop5 subunit"/>
    <property type="match status" value="1"/>
</dbReference>
<dbReference type="SUPFAM" id="SSF160350">
    <property type="entry name" value="Rnp2-like"/>
    <property type="match status" value="1"/>
</dbReference>
<evidence type="ECO:0000256" key="2">
    <source>
        <dbReference type="SAM" id="MobiDB-lite"/>
    </source>
</evidence>
<dbReference type="GO" id="GO:0030681">
    <property type="term" value="C:multimeric ribonuclease P complex"/>
    <property type="evidence" value="ECO:0000318"/>
    <property type="project" value="GO_Central"/>
</dbReference>